<reference evidence="2 3" key="1">
    <citation type="submission" date="2018-02" db="EMBL/GenBank/DDBJ databases">
        <title>Comparative genomes isolates from brazilian mangrove.</title>
        <authorList>
            <person name="Araujo J.E."/>
            <person name="Taketani R.G."/>
            <person name="Silva M.C.P."/>
            <person name="Loureco M.V."/>
            <person name="Andreote F.D."/>
        </authorList>
    </citation>
    <scope>NUCLEOTIDE SEQUENCE [LARGE SCALE GENOMIC DNA]</scope>
    <source>
        <strain evidence="2 3">Hex-1 MGV</strain>
    </source>
</reference>
<dbReference type="EMBL" id="PUHY01000005">
    <property type="protein sequence ID" value="PQO37622.1"/>
    <property type="molecule type" value="Genomic_DNA"/>
</dbReference>
<organism evidence="2 3">
    <name type="scientific">Blastopirellula marina</name>
    <dbReference type="NCBI Taxonomy" id="124"/>
    <lineage>
        <taxon>Bacteria</taxon>
        <taxon>Pseudomonadati</taxon>
        <taxon>Planctomycetota</taxon>
        <taxon>Planctomycetia</taxon>
        <taxon>Pirellulales</taxon>
        <taxon>Pirellulaceae</taxon>
        <taxon>Blastopirellula</taxon>
    </lineage>
</organism>
<dbReference type="RefSeq" id="WP_105328871.1">
    <property type="nucleotide sequence ID" value="NZ_PUHY01000005.1"/>
</dbReference>
<accession>A0A2S8FZK0</accession>
<evidence type="ECO:0000256" key="1">
    <source>
        <dbReference type="SAM" id="SignalP"/>
    </source>
</evidence>
<proteinExistence type="predicted"/>
<gene>
    <name evidence="2" type="ORF">C5Y83_06665</name>
</gene>
<feature type="chain" id="PRO_5015590692" evidence="1">
    <location>
        <begin position="31"/>
        <end position="290"/>
    </location>
</feature>
<dbReference type="Proteomes" id="UP000238322">
    <property type="component" value="Unassembled WGS sequence"/>
</dbReference>
<protein>
    <submittedName>
        <fullName evidence="2">Uncharacterized protein</fullName>
    </submittedName>
</protein>
<dbReference type="OrthoDB" id="274411at2"/>
<feature type="signal peptide" evidence="1">
    <location>
        <begin position="1"/>
        <end position="30"/>
    </location>
</feature>
<comment type="caution">
    <text evidence="2">The sequence shown here is derived from an EMBL/GenBank/DDBJ whole genome shotgun (WGS) entry which is preliminary data.</text>
</comment>
<name>A0A2S8FZK0_9BACT</name>
<evidence type="ECO:0000313" key="3">
    <source>
        <dbReference type="Proteomes" id="UP000238322"/>
    </source>
</evidence>
<keyword evidence="1" id="KW-0732">Signal</keyword>
<dbReference type="AlphaFoldDB" id="A0A2S8FZK0"/>
<evidence type="ECO:0000313" key="2">
    <source>
        <dbReference type="EMBL" id="PQO37622.1"/>
    </source>
</evidence>
<sequence length="290" mass="33673">MPRLSRQLFLRTTVPAWCLAAFLLVSVANAQEDETKEPVNEEVTRAKVWFDKFDKQVVSLEMKEKSASKPFKVVMPPLMRFSIEGNIFGSVYVWEDTDQRLAAIGTLGSLPFNSVQTQFTEFHLLKPQPIEPMKFVGFPGKNWNPDVTALAFKSFPEASPVAPNEARRLAQMRALARQFSAEMDHRDQKNRLRMLAQPIYRYKDSTQERDGALFAFVWDNGTDPELIVRIEATKQEDGIIWQYQPVRFTYRALRLHHEGEPVWEVSEFFERDRPVQVSPYVTGLMWLPEW</sequence>